<comment type="similarity">
    <text evidence="2 9">Belongs to the uroporphyrinogen-III synthase family.</text>
</comment>
<sequence>MVTECGRVLVTRPAGQADSLLARLEQAGYSASHQPLLALAPLAELAPSLRQRVLDLDLYAHVIFISGNAVRYGLSIIDDYWPQLPTGINWYAIGGTTARLLAERGLVATEPGAQMNSEGLLAVPALQQVVDQRVLIVKGQGGRELLQSELTARGARVDELACYSRACPPLEQGALARTISEGGIETVLISSGEGLQNMLTLLSGEETTKFRDVRLVVPSLRVEKLAREAGFTQIDTAANASDEAMMAALQGR</sequence>
<evidence type="ECO:0000256" key="1">
    <source>
        <dbReference type="ARBA" id="ARBA00004772"/>
    </source>
</evidence>
<evidence type="ECO:0000256" key="5">
    <source>
        <dbReference type="ARBA" id="ARBA00023244"/>
    </source>
</evidence>
<dbReference type="GO" id="GO:0006780">
    <property type="term" value="P:uroporphyrinogen III biosynthetic process"/>
    <property type="evidence" value="ECO:0007669"/>
    <property type="project" value="UniProtKB-UniRule"/>
</dbReference>
<name>A0AAP8MDP9_9GAMM</name>
<evidence type="ECO:0000256" key="8">
    <source>
        <dbReference type="ARBA" id="ARBA00048617"/>
    </source>
</evidence>
<organism evidence="11 12">
    <name type="scientific">Halioglobus japonicus</name>
    <dbReference type="NCBI Taxonomy" id="930805"/>
    <lineage>
        <taxon>Bacteria</taxon>
        <taxon>Pseudomonadati</taxon>
        <taxon>Pseudomonadota</taxon>
        <taxon>Gammaproteobacteria</taxon>
        <taxon>Cellvibrionales</taxon>
        <taxon>Halieaceae</taxon>
        <taxon>Halioglobus</taxon>
    </lineage>
</organism>
<evidence type="ECO:0000256" key="3">
    <source>
        <dbReference type="ARBA" id="ARBA00013109"/>
    </source>
</evidence>
<gene>
    <name evidence="11" type="ORF">C0029_14285</name>
</gene>
<keyword evidence="12" id="KW-1185">Reference proteome</keyword>
<dbReference type="GO" id="GO:0006782">
    <property type="term" value="P:protoporphyrinogen IX biosynthetic process"/>
    <property type="evidence" value="ECO:0007669"/>
    <property type="project" value="UniProtKB-UniRule"/>
</dbReference>
<evidence type="ECO:0000256" key="2">
    <source>
        <dbReference type="ARBA" id="ARBA00008133"/>
    </source>
</evidence>
<comment type="function">
    <text evidence="6 9">Catalyzes cyclization of the linear tetrapyrrole, hydroxymethylbilane, to the macrocyclic uroporphyrinogen III.</text>
</comment>
<dbReference type="PANTHER" id="PTHR38042">
    <property type="entry name" value="UROPORPHYRINOGEN-III SYNTHASE, CHLOROPLASTIC"/>
    <property type="match status" value="1"/>
</dbReference>
<evidence type="ECO:0000256" key="4">
    <source>
        <dbReference type="ARBA" id="ARBA00023239"/>
    </source>
</evidence>
<dbReference type="Gene3D" id="3.40.50.10090">
    <property type="match status" value="2"/>
</dbReference>
<dbReference type="CDD" id="cd06578">
    <property type="entry name" value="HemD"/>
    <property type="match status" value="1"/>
</dbReference>
<evidence type="ECO:0000259" key="10">
    <source>
        <dbReference type="Pfam" id="PF02602"/>
    </source>
</evidence>
<keyword evidence="5 9" id="KW-0627">Porphyrin biosynthesis</keyword>
<dbReference type="InterPro" id="IPR036108">
    <property type="entry name" value="4pyrrol_syn_uPrphyn_synt_sf"/>
</dbReference>
<dbReference type="SUPFAM" id="SSF69618">
    <property type="entry name" value="HemD-like"/>
    <property type="match status" value="1"/>
</dbReference>
<accession>A0AAP8MDP9</accession>
<dbReference type="RefSeq" id="WP_084198513.1">
    <property type="nucleotide sequence ID" value="NZ_BMYL01000003.1"/>
</dbReference>
<dbReference type="PANTHER" id="PTHR38042:SF1">
    <property type="entry name" value="UROPORPHYRINOGEN-III SYNTHASE, CHLOROPLASTIC"/>
    <property type="match status" value="1"/>
</dbReference>
<evidence type="ECO:0000256" key="7">
    <source>
        <dbReference type="ARBA" id="ARBA00040167"/>
    </source>
</evidence>
<dbReference type="AlphaFoldDB" id="A0AAP8MDP9"/>
<comment type="catalytic activity">
    <reaction evidence="8 9">
        <text>hydroxymethylbilane = uroporphyrinogen III + H2O</text>
        <dbReference type="Rhea" id="RHEA:18965"/>
        <dbReference type="ChEBI" id="CHEBI:15377"/>
        <dbReference type="ChEBI" id="CHEBI:57308"/>
        <dbReference type="ChEBI" id="CHEBI:57845"/>
        <dbReference type="EC" id="4.2.1.75"/>
    </reaction>
</comment>
<evidence type="ECO:0000256" key="6">
    <source>
        <dbReference type="ARBA" id="ARBA00037589"/>
    </source>
</evidence>
<reference evidence="11 12" key="1">
    <citation type="submission" date="2018-01" db="EMBL/GenBank/DDBJ databases">
        <title>The draft genome sequence of Halioglobus japonicus S1-36.</title>
        <authorList>
            <person name="Du Z.-J."/>
            <person name="Shi M.-J."/>
        </authorList>
    </citation>
    <scope>NUCLEOTIDE SEQUENCE [LARGE SCALE GENOMIC DNA]</scope>
    <source>
        <strain evidence="11 12">S1-36</strain>
    </source>
</reference>
<feature type="domain" description="Tetrapyrrole biosynthesis uroporphyrinogen III synthase" evidence="10">
    <location>
        <begin position="19"/>
        <end position="246"/>
    </location>
</feature>
<evidence type="ECO:0000256" key="9">
    <source>
        <dbReference type="RuleBase" id="RU366031"/>
    </source>
</evidence>
<evidence type="ECO:0000313" key="11">
    <source>
        <dbReference type="EMBL" id="PLW85764.1"/>
    </source>
</evidence>
<comment type="pathway">
    <text evidence="1 9">Porphyrin-containing compound metabolism; protoporphyrin-IX biosynthesis; coproporphyrinogen-III from 5-aminolevulinate: step 3/4.</text>
</comment>
<dbReference type="InterPro" id="IPR039793">
    <property type="entry name" value="UROS/Hem4"/>
</dbReference>
<evidence type="ECO:0000313" key="12">
    <source>
        <dbReference type="Proteomes" id="UP000235162"/>
    </source>
</evidence>
<comment type="caution">
    <text evidence="11">The sequence shown here is derived from an EMBL/GenBank/DDBJ whole genome shotgun (WGS) entry which is preliminary data.</text>
</comment>
<protein>
    <recommendedName>
        <fullName evidence="7 9">Uroporphyrinogen-III synthase</fullName>
        <ecNumber evidence="3 9">4.2.1.75</ecNumber>
    </recommendedName>
</protein>
<dbReference type="EC" id="4.2.1.75" evidence="3 9"/>
<dbReference type="Pfam" id="PF02602">
    <property type="entry name" value="HEM4"/>
    <property type="match status" value="1"/>
</dbReference>
<dbReference type="Proteomes" id="UP000235162">
    <property type="component" value="Unassembled WGS sequence"/>
</dbReference>
<dbReference type="KEGG" id="hja:BST95_05735"/>
<dbReference type="EMBL" id="PKUR01000003">
    <property type="protein sequence ID" value="PLW85764.1"/>
    <property type="molecule type" value="Genomic_DNA"/>
</dbReference>
<dbReference type="InterPro" id="IPR003754">
    <property type="entry name" value="4pyrrol_synth_uPrphyn_synth"/>
</dbReference>
<proteinExistence type="inferred from homology"/>
<keyword evidence="4 9" id="KW-0456">Lyase</keyword>
<dbReference type="GO" id="GO:0004852">
    <property type="term" value="F:uroporphyrinogen-III synthase activity"/>
    <property type="evidence" value="ECO:0007669"/>
    <property type="project" value="UniProtKB-UniRule"/>
</dbReference>